<feature type="domain" description="Phytocyanin" evidence="7">
    <location>
        <begin position="29"/>
        <end position="123"/>
    </location>
</feature>
<sequence length="123" mass="13240">MSQGRCSATFVTVMMLCLLVLHSQVADAAVYTVGGANGWTFNTESWPAGRRFRAGDTLVFNYSPSAHNVVAVNKPGYDNCSAPKGAKVYQTGNDNIKLVKGPNFFICSFQGHCQSGMRIAITV</sequence>
<proteinExistence type="predicted"/>
<dbReference type="Gene3D" id="2.60.40.420">
    <property type="entry name" value="Cupredoxins - blue copper proteins"/>
    <property type="match status" value="1"/>
</dbReference>
<keyword evidence="6" id="KW-0732">Signal</keyword>
<keyword evidence="9" id="KW-1185">Reference proteome</keyword>
<dbReference type="FunFam" id="2.60.40.420:FF:000013">
    <property type="entry name" value="basic blue protein-like"/>
    <property type="match status" value="1"/>
</dbReference>
<evidence type="ECO:0000313" key="9">
    <source>
        <dbReference type="Proteomes" id="UP001630127"/>
    </source>
</evidence>
<keyword evidence="2" id="KW-0186">Copper</keyword>
<dbReference type="SUPFAM" id="SSF49503">
    <property type="entry name" value="Cupredoxins"/>
    <property type="match status" value="1"/>
</dbReference>
<dbReference type="GO" id="GO:0046872">
    <property type="term" value="F:metal ion binding"/>
    <property type="evidence" value="ECO:0007669"/>
    <property type="project" value="UniProtKB-KW"/>
</dbReference>
<dbReference type="PANTHER" id="PTHR33021">
    <property type="entry name" value="BLUE COPPER PROTEIN"/>
    <property type="match status" value="1"/>
</dbReference>
<dbReference type="Pfam" id="PF02298">
    <property type="entry name" value="Cu_bind_like"/>
    <property type="match status" value="1"/>
</dbReference>
<comment type="caution">
    <text evidence="8">The sequence shown here is derived from an EMBL/GenBank/DDBJ whole genome shotgun (WGS) entry which is preliminary data.</text>
</comment>
<evidence type="ECO:0000256" key="3">
    <source>
        <dbReference type="ARBA" id="ARBA00023157"/>
    </source>
</evidence>
<accession>A0ABD2Z907</accession>
<evidence type="ECO:0000259" key="7">
    <source>
        <dbReference type="PROSITE" id="PS51485"/>
    </source>
</evidence>
<dbReference type="Proteomes" id="UP001630127">
    <property type="component" value="Unassembled WGS sequence"/>
</dbReference>
<dbReference type="InterPro" id="IPR039391">
    <property type="entry name" value="Phytocyanin-like"/>
</dbReference>
<evidence type="ECO:0000256" key="2">
    <source>
        <dbReference type="ARBA" id="ARBA00023008"/>
    </source>
</evidence>
<gene>
    <name evidence="8" type="ORF">ACH5RR_022505</name>
</gene>
<dbReference type="InterPro" id="IPR008972">
    <property type="entry name" value="Cupredoxin"/>
</dbReference>
<dbReference type="InterPro" id="IPR003245">
    <property type="entry name" value="Phytocyanin_dom"/>
</dbReference>
<evidence type="ECO:0000313" key="8">
    <source>
        <dbReference type="EMBL" id="KAL3515603.1"/>
    </source>
</evidence>
<keyword evidence="1" id="KW-0479">Metal-binding</keyword>
<organism evidence="8 9">
    <name type="scientific">Cinchona calisaya</name>
    <dbReference type="NCBI Taxonomy" id="153742"/>
    <lineage>
        <taxon>Eukaryota</taxon>
        <taxon>Viridiplantae</taxon>
        <taxon>Streptophyta</taxon>
        <taxon>Embryophyta</taxon>
        <taxon>Tracheophyta</taxon>
        <taxon>Spermatophyta</taxon>
        <taxon>Magnoliopsida</taxon>
        <taxon>eudicotyledons</taxon>
        <taxon>Gunneridae</taxon>
        <taxon>Pentapetalae</taxon>
        <taxon>asterids</taxon>
        <taxon>lamiids</taxon>
        <taxon>Gentianales</taxon>
        <taxon>Rubiaceae</taxon>
        <taxon>Cinchonoideae</taxon>
        <taxon>Cinchoneae</taxon>
        <taxon>Cinchona</taxon>
    </lineage>
</organism>
<dbReference type="EMBL" id="JBJUIK010000010">
    <property type="protein sequence ID" value="KAL3515603.1"/>
    <property type="molecule type" value="Genomic_DNA"/>
</dbReference>
<dbReference type="CDD" id="cd11013">
    <property type="entry name" value="Plantacyanin"/>
    <property type="match status" value="1"/>
</dbReference>
<evidence type="ECO:0000256" key="6">
    <source>
        <dbReference type="SAM" id="SignalP"/>
    </source>
</evidence>
<evidence type="ECO:0000256" key="4">
    <source>
        <dbReference type="ARBA" id="ARBA00071970"/>
    </source>
</evidence>
<reference evidence="8 9" key="1">
    <citation type="submission" date="2024-11" db="EMBL/GenBank/DDBJ databases">
        <title>A near-complete genome assembly of Cinchona calisaya.</title>
        <authorList>
            <person name="Lian D.C."/>
            <person name="Zhao X.W."/>
            <person name="Wei L."/>
        </authorList>
    </citation>
    <scope>NUCLEOTIDE SEQUENCE [LARGE SCALE GENOMIC DNA]</scope>
    <source>
        <tissue evidence="8">Nenye</tissue>
    </source>
</reference>
<keyword evidence="3" id="KW-1015">Disulfide bond</keyword>
<dbReference type="InterPro" id="IPR041844">
    <property type="entry name" value="Plantacyanin"/>
</dbReference>
<dbReference type="PROSITE" id="PS51485">
    <property type="entry name" value="PHYTOCYANIN"/>
    <property type="match status" value="1"/>
</dbReference>
<evidence type="ECO:0000256" key="5">
    <source>
        <dbReference type="ARBA" id="ARBA00082491"/>
    </source>
</evidence>
<evidence type="ECO:0000256" key="1">
    <source>
        <dbReference type="ARBA" id="ARBA00022723"/>
    </source>
</evidence>
<dbReference type="AlphaFoldDB" id="A0ABD2Z907"/>
<dbReference type="PANTHER" id="PTHR33021:SF9">
    <property type="entry name" value="PUTATIVE, EXPRESSED-RELATED"/>
    <property type="match status" value="1"/>
</dbReference>
<feature type="signal peptide" evidence="6">
    <location>
        <begin position="1"/>
        <end position="28"/>
    </location>
</feature>
<name>A0ABD2Z907_9GENT</name>
<feature type="chain" id="PRO_5044816596" description="Basic blue protein" evidence="6">
    <location>
        <begin position="29"/>
        <end position="123"/>
    </location>
</feature>
<protein>
    <recommendedName>
        <fullName evidence="4">Basic blue protein</fullName>
    </recommendedName>
    <alternativeName>
        <fullName evidence="5">Plantacyanin</fullName>
    </alternativeName>
</protein>